<protein>
    <submittedName>
        <fullName evidence="5">Uncharacterized protein</fullName>
    </submittedName>
</protein>
<dbReference type="PANTHER" id="PTHR10039">
    <property type="entry name" value="AMELOGENIN"/>
    <property type="match status" value="1"/>
</dbReference>
<feature type="domain" description="Nephrocystin 3-like N-terminal" evidence="4">
    <location>
        <begin position="313"/>
        <end position="490"/>
    </location>
</feature>
<dbReference type="InterPro" id="IPR027417">
    <property type="entry name" value="P-loop_NTPase"/>
</dbReference>
<dbReference type="InterPro" id="IPR056125">
    <property type="entry name" value="DUF7708"/>
</dbReference>
<feature type="domain" description="DUF7708" evidence="3">
    <location>
        <begin position="58"/>
        <end position="205"/>
    </location>
</feature>
<accession>A0A1Y1ZIW0</accession>
<dbReference type="PANTHER" id="PTHR10039:SF14">
    <property type="entry name" value="NACHT DOMAIN-CONTAINING PROTEIN"/>
    <property type="match status" value="1"/>
</dbReference>
<dbReference type="Proteomes" id="UP000193144">
    <property type="component" value="Unassembled WGS sequence"/>
</dbReference>
<dbReference type="Pfam" id="PF24809">
    <property type="entry name" value="DUF7708"/>
    <property type="match status" value="1"/>
</dbReference>
<sequence>MANDVFADARMQFLATLPKEETALVQLVDTPKLLIDNTSRLAVIAKSRVKGEKFIRQITSFAKKIDPYLQVVDILVQSHPEYAALAWGAIRLILKLASNFTTFFERLVNTLDRLADVLPQYDTIVELCKSHSSDQLTKRIQDSVGKLYGDLFAFLRSVAAIFLKSDAGNPKSAVVVTGKLMWQPFDVRFGDLLDQMQHHRNVVQDELRLVDMTLAVEEQHSAVQERVWSAAERVAADRDRKAAADERRKAELERLSAKDARDMSERTCILVERINAYFERKEVDERLARIRDWIRPPDFADHRDAALDRREEGTAEWLLQEDIFRSWSEFATAHGSSPKISPVKNTLWIKGNPGCGKTVLAASTLDALRNDPSFKHTNSCYYFFHSLSGSTTVGSALRAILSQVLHANRHNQVLVDIFHMVMDANTEGQTTCSFSHLRDLFALCWLHVGNYFIVLDGLDELLHSESENTLIPSLKQAQSYSNVKILLFSRPVGLAVDGISQIVAKDLQFDIADSTCQDIRLYLWNHITSLVNRNLLLPTEDVQELVERLVVGANRMFLWARLMCKLLNSQLFSPAQRTDLINTVTLPEELSLMFDRIFQSILLMPKLEVEFAKNTIQWLAFTSTQLTVRALWQGLACTEANFRPHGDPANDNSDHFRGLVLRVCASLVEYRSSSSNGEGILQFVHLAVKEYIIQCSTESPQRTSGTPQESTLQFRKFDTHTQLARACLSFLTYHLPAQPLSGTLGTNVEHEVLAAAFPLSAYAVQSWHAHLCQAFENGLRFKDTNRMEEDIRFACRSEAQFKLLKELRNYLSQKLALMAWLEANYVFHHPPTRLDAHLGHWLQSYTNPMAGLDLNQLGTDFLELDAYLEILDREWGDQLRKHPACMWEEVTAFTPGRLLAQTTEFTVNSLAPVSPQVERSSAKPLCKVSDVSTDGLYVGVLSVWPSSAYERKSTSAVSRISDIELRILSVDWIVKYEIWPVEDAGVCVANITISLDVDDVLMHLRQNLLIQHSWRLHFPIAIGADVQTFSVLRTVYYLDLTGDKTHLKVRSALARLELNKFLKQVWCNGPGDSPSIWPREIRSNSQRRRYFYWISFSPNTDSISFIDYQAGLKATGLTSDLTGDQRNAAVFDIIKDEGPFRLKFVNCMAWDTAPGRLGVRLEALRPKAVFHPSNLLLAFSLAGVASLWVFRKDAEALTIGPAEVLAFTEDDNVLLGSSAYSSIFELPSRVKTYLRLHHSTRTAGTSTSTQCLASTSNVPRSLQLGSLNRLQQGLVRERCIGPTSISRSQGRVSLNQSTSAGGKILHREVELTKLPDWKGFDDVSTAVKLPDTAEGSVHIAFNMRAKPYYDMRKPEPSQFPLVVSRDARSLNRAAPIENQGAQEQHIEDKDEILDADEDTEDVRPGTPDRNLGT</sequence>
<keyword evidence="6" id="KW-1185">Reference proteome</keyword>
<comment type="caution">
    <text evidence="5">The sequence shown here is derived from an EMBL/GenBank/DDBJ whole genome shotgun (WGS) entry which is preliminary data.</text>
</comment>
<reference evidence="5 6" key="1">
    <citation type="submission" date="2016-07" db="EMBL/GenBank/DDBJ databases">
        <title>Pervasive Adenine N6-methylation of Active Genes in Fungi.</title>
        <authorList>
            <consortium name="DOE Joint Genome Institute"/>
            <person name="Mondo S.J."/>
            <person name="Dannebaum R.O."/>
            <person name="Kuo R.C."/>
            <person name="Labutti K."/>
            <person name="Haridas S."/>
            <person name="Kuo A."/>
            <person name="Salamov A."/>
            <person name="Ahrendt S.R."/>
            <person name="Lipzen A."/>
            <person name="Sullivan W."/>
            <person name="Andreopoulos W.B."/>
            <person name="Clum A."/>
            <person name="Lindquist E."/>
            <person name="Daum C."/>
            <person name="Ramamoorthy G.K."/>
            <person name="Gryganskyi A."/>
            <person name="Culley D."/>
            <person name="Magnuson J.K."/>
            <person name="James T.Y."/>
            <person name="O'Malley M.A."/>
            <person name="Stajich J.E."/>
            <person name="Spatafora J.W."/>
            <person name="Visel A."/>
            <person name="Grigoriev I.V."/>
        </authorList>
    </citation>
    <scope>NUCLEOTIDE SEQUENCE [LARGE SCALE GENOMIC DNA]</scope>
    <source>
        <strain evidence="5 6">CBS 115471</strain>
    </source>
</reference>
<evidence type="ECO:0000259" key="3">
    <source>
        <dbReference type="Pfam" id="PF24809"/>
    </source>
</evidence>
<feature type="region of interest" description="Disordered" evidence="2">
    <location>
        <begin position="1372"/>
        <end position="1413"/>
    </location>
</feature>
<dbReference type="Pfam" id="PF24883">
    <property type="entry name" value="NPHP3_N"/>
    <property type="match status" value="1"/>
</dbReference>
<dbReference type="EMBL" id="MCFA01000076">
    <property type="protein sequence ID" value="ORY10198.1"/>
    <property type="molecule type" value="Genomic_DNA"/>
</dbReference>
<keyword evidence="1" id="KW-0677">Repeat</keyword>
<organism evidence="5 6">
    <name type="scientific">Clohesyomyces aquaticus</name>
    <dbReference type="NCBI Taxonomy" id="1231657"/>
    <lineage>
        <taxon>Eukaryota</taxon>
        <taxon>Fungi</taxon>
        <taxon>Dikarya</taxon>
        <taxon>Ascomycota</taxon>
        <taxon>Pezizomycotina</taxon>
        <taxon>Dothideomycetes</taxon>
        <taxon>Pleosporomycetidae</taxon>
        <taxon>Pleosporales</taxon>
        <taxon>Lindgomycetaceae</taxon>
        <taxon>Clohesyomyces</taxon>
    </lineage>
</organism>
<dbReference type="SUPFAM" id="SSF52540">
    <property type="entry name" value="P-loop containing nucleoside triphosphate hydrolases"/>
    <property type="match status" value="1"/>
</dbReference>
<evidence type="ECO:0000256" key="1">
    <source>
        <dbReference type="ARBA" id="ARBA00022737"/>
    </source>
</evidence>
<dbReference type="InterPro" id="IPR056884">
    <property type="entry name" value="NPHP3-like_N"/>
</dbReference>
<evidence type="ECO:0000313" key="6">
    <source>
        <dbReference type="Proteomes" id="UP000193144"/>
    </source>
</evidence>
<dbReference type="STRING" id="1231657.A0A1Y1ZIW0"/>
<dbReference type="Gene3D" id="3.40.50.300">
    <property type="entry name" value="P-loop containing nucleotide triphosphate hydrolases"/>
    <property type="match status" value="1"/>
</dbReference>
<name>A0A1Y1ZIW0_9PLEO</name>
<gene>
    <name evidence="5" type="ORF">BCR34DRAFT_567287</name>
</gene>
<feature type="compositionally biased region" description="Acidic residues" evidence="2">
    <location>
        <begin position="1389"/>
        <end position="1400"/>
    </location>
</feature>
<evidence type="ECO:0000313" key="5">
    <source>
        <dbReference type="EMBL" id="ORY10198.1"/>
    </source>
</evidence>
<evidence type="ECO:0000256" key="2">
    <source>
        <dbReference type="SAM" id="MobiDB-lite"/>
    </source>
</evidence>
<evidence type="ECO:0000259" key="4">
    <source>
        <dbReference type="Pfam" id="PF24883"/>
    </source>
</evidence>
<dbReference type="OrthoDB" id="5389400at2759"/>
<proteinExistence type="predicted"/>